<dbReference type="Proteomes" id="UP000825051">
    <property type="component" value="Chromosome"/>
</dbReference>
<feature type="domain" description="Glycosyl hydrolase family 95 catalytic" evidence="1">
    <location>
        <begin position="292"/>
        <end position="558"/>
    </location>
</feature>
<protein>
    <recommendedName>
        <fullName evidence="1">Glycosyl hydrolase family 95 catalytic domain-containing protein</fullName>
    </recommendedName>
</protein>
<dbReference type="AlphaFoldDB" id="A0A8F9TWC8"/>
<dbReference type="InterPro" id="IPR013780">
    <property type="entry name" value="Glyco_hydro_b"/>
</dbReference>
<sequence>MKTKAKSAAMAPSPRSFDAVRRAARHALRREIPATNFFEGAVLGNGRLGVIATTRPDSVKFFFGHNSVIDRRAAHVPLDQCGTFEELWSRYKSGDRTWLEAYNKVATGPSETHAPRPWSCGSLLLGFDRRDTELLGHTLHLDTALLEIRFLVHGRPVTLQAFIDSRADRLWLHVVDARGQPAPSPFLRLALTPHDGLPARQWHDSHQLAFRQILGGLVADAAHDHAFVLSCRTHHRLRAPAPKQPYQLPPANLAGRGAFFACVELTHGLASEIPDATPPAPRADRASFQSAAHATRESWQQYWRQSGVLLDDDFLEETWYRNQYFLHCATQPGALCPTLYGNWPVPTGAPLWSGEYVMDYNAQQVFWSTFSSNHLANNLPYADMIDLILPVAQSWARHFYQLPGAFIAQRHWPVATPSIPVPWFGWGNHLAPVAWAVQGLWWHYLYSMDREFLRMRAFGPIREVVLFLNAYLRRPDAHGPTSPWQDNKFHVHPTQSPEIWPEHFGEPAFSDAIADLALIKFTFRAYLDACRALDVEASESALRAEVEEILAHFPEYPQQRSPRGGRVWTDVTGATPDAIYNVPNPLLPVFPGEEHGLHSPPETYALAANTWRHQQNEGGNDLVFLNLQGARLGLLDLEKFKRQLRYCQIANGTFTDMTLQAGGRYDDAMPNDYMKHLGIWIENFALPVVLNECLLQSYSGELRFFPNWKKANGRAQFQTLRAVGAFLVSACFAAGKVQWIRIKSEAGQPLRLVNPWGRTLVVRQRGVRRRLRGTHLTLATRVGETLDFTAR</sequence>
<dbReference type="InterPro" id="IPR012341">
    <property type="entry name" value="6hp_glycosidase-like_sf"/>
</dbReference>
<keyword evidence="3" id="KW-1185">Reference proteome</keyword>
<dbReference type="Gene3D" id="2.60.40.1180">
    <property type="entry name" value="Golgi alpha-mannosidase II"/>
    <property type="match status" value="1"/>
</dbReference>
<evidence type="ECO:0000259" key="1">
    <source>
        <dbReference type="Pfam" id="PF22124"/>
    </source>
</evidence>
<proteinExistence type="predicted"/>
<accession>A0A8F9TWC8</accession>
<dbReference type="KEGG" id="ole:K0B96_00985"/>
<dbReference type="GO" id="GO:0005975">
    <property type="term" value="P:carbohydrate metabolic process"/>
    <property type="evidence" value="ECO:0007669"/>
    <property type="project" value="InterPro"/>
</dbReference>
<organism evidence="2 3">
    <name type="scientific">Horticoccus luteus</name>
    <dbReference type="NCBI Taxonomy" id="2862869"/>
    <lineage>
        <taxon>Bacteria</taxon>
        <taxon>Pseudomonadati</taxon>
        <taxon>Verrucomicrobiota</taxon>
        <taxon>Opitutia</taxon>
        <taxon>Opitutales</taxon>
        <taxon>Opitutaceae</taxon>
        <taxon>Horticoccus</taxon>
    </lineage>
</organism>
<dbReference type="Gene3D" id="2.70.98.50">
    <property type="entry name" value="putative glycoside hydrolase family protein from bacillus halodurans"/>
    <property type="match status" value="1"/>
</dbReference>
<evidence type="ECO:0000313" key="3">
    <source>
        <dbReference type="Proteomes" id="UP000825051"/>
    </source>
</evidence>
<gene>
    <name evidence="2" type="ORF">K0B96_00985</name>
</gene>
<dbReference type="Gene3D" id="1.50.10.10">
    <property type="match status" value="1"/>
</dbReference>
<dbReference type="InterPro" id="IPR008928">
    <property type="entry name" value="6-hairpin_glycosidase_sf"/>
</dbReference>
<evidence type="ECO:0000313" key="2">
    <source>
        <dbReference type="EMBL" id="QYM79221.1"/>
    </source>
</evidence>
<reference evidence="2" key="1">
    <citation type="submission" date="2021-08" db="EMBL/GenBank/DDBJ databases">
        <title>Genome of a novel bacterium of the phylum Verrucomicrobia, Oleiharenicola sp. KSB-15.</title>
        <authorList>
            <person name="Chung J.-H."/>
            <person name="Ahn J.-H."/>
            <person name="Yoon Y."/>
            <person name="Kim D.-Y."/>
            <person name="An S.-H."/>
            <person name="Park I."/>
            <person name="Yeon J."/>
        </authorList>
    </citation>
    <scope>NUCLEOTIDE SEQUENCE</scope>
    <source>
        <strain evidence="2">KSB-15</strain>
    </source>
</reference>
<dbReference type="RefSeq" id="WP_220162787.1">
    <property type="nucleotide sequence ID" value="NZ_CP080507.1"/>
</dbReference>
<dbReference type="EMBL" id="CP080507">
    <property type="protein sequence ID" value="QYM79221.1"/>
    <property type="molecule type" value="Genomic_DNA"/>
</dbReference>
<dbReference type="Pfam" id="PF22124">
    <property type="entry name" value="Glyco_hydro_95_cat"/>
    <property type="match status" value="1"/>
</dbReference>
<dbReference type="PANTHER" id="PTHR31084">
    <property type="entry name" value="ALPHA-L-FUCOSIDASE 2"/>
    <property type="match status" value="1"/>
</dbReference>
<dbReference type="InterPro" id="IPR054363">
    <property type="entry name" value="GH95_cat"/>
</dbReference>
<dbReference type="SUPFAM" id="SSF48208">
    <property type="entry name" value="Six-hairpin glycosidases"/>
    <property type="match status" value="1"/>
</dbReference>
<dbReference type="GO" id="GO:0004560">
    <property type="term" value="F:alpha-L-fucosidase activity"/>
    <property type="evidence" value="ECO:0007669"/>
    <property type="project" value="TreeGrafter"/>
</dbReference>
<dbReference type="PANTHER" id="PTHR31084:SF19">
    <property type="entry name" value="GLYCOSYL HYDROLASE FAMILY 95 N-TERMINAL DOMAIN-CONTAINING PROTEIN"/>
    <property type="match status" value="1"/>
</dbReference>
<name>A0A8F9TWC8_9BACT</name>